<name>A0A540VIX8_9CHLR</name>
<dbReference type="AlphaFoldDB" id="A0A540VIX8"/>
<reference evidence="2 3" key="1">
    <citation type="submission" date="2019-06" db="EMBL/GenBank/DDBJ databases">
        <title>Genome sequence of Litorilinea aerophila BAA-2444.</title>
        <authorList>
            <person name="Maclea K.S."/>
            <person name="Maurais E.G."/>
            <person name="Iannazzi L.C."/>
        </authorList>
    </citation>
    <scope>NUCLEOTIDE SEQUENCE [LARGE SCALE GENOMIC DNA]</scope>
    <source>
        <strain evidence="2 3">ATCC BAA-2444</strain>
    </source>
</reference>
<dbReference type="InterPro" id="IPR029065">
    <property type="entry name" value="Enolase_C-like"/>
</dbReference>
<evidence type="ECO:0000259" key="1">
    <source>
        <dbReference type="SMART" id="SM00922"/>
    </source>
</evidence>
<dbReference type="Gene3D" id="3.20.20.120">
    <property type="entry name" value="Enolase-like C-terminal domain"/>
    <property type="match status" value="1"/>
</dbReference>
<dbReference type="SUPFAM" id="SSF51604">
    <property type="entry name" value="Enolase C-terminal domain-like"/>
    <property type="match status" value="1"/>
</dbReference>
<dbReference type="EMBL" id="VIGC01000006">
    <property type="protein sequence ID" value="TQE96725.1"/>
    <property type="molecule type" value="Genomic_DNA"/>
</dbReference>
<protein>
    <recommendedName>
        <fullName evidence="1">Mandelate racemase/muconate lactonizing enzyme C-terminal domain-containing protein</fullName>
    </recommendedName>
</protein>
<dbReference type="InterPro" id="IPR034593">
    <property type="entry name" value="DgoD-like"/>
</dbReference>
<dbReference type="InterPro" id="IPR013342">
    <property type="entry name" value="Mandelate_racemase_C"/>
</dbReference>
<comment type="caution">
    <text evidence="2">The sequence shown here is derived from an EMBL/GenBank/DDBJ whole genome shotgun (WGS) entry which is preliminary data.</text>
</comment>
<dbReference type="InterPro" id="IPR029017">
    <property type="entry name" value="Enolase-like_N"/>
</dbReference>
<dbReference type="RefSeq" id="WP_141609097.1">
    <property type="nucleotide sequence ID" value="NZ_VIGC02000006.1"/>
</dbReference>
<dbReference type="InterPro" id="IPR036849">
    <property type="entry name" value="Enolase-like_C_sf"/>
</dbReference>
<organism evidence="2 3">
    <name type="scientific">Litorilinea aerophila</name>
    <dbReference type="NCBI Taxonomy" id="1204385"/>
    <lineage>
        <taxon>Bacteria</taxon>
        <taxon>Bacillati</taxon>
        <taxon>Chloroflexota</taxon>
        <taxon>Caldilineae</taxon>
        <taxon>Caldilineales</taxon>
        <taxon>Caldilineaceae</taxon>
        <taxon>Litorilinea</taxon>
    </lineage>
</organism>
<dbReference type="PANTHER" id="PTHR48080">
    <property type="entry name" value="D-GALACTONATE DEHYDRATASE-RELATED"/>
    <property type="match status" value="1"/>
</dbReference>
<dbReference type="Pfam" id="PF13378">
    <property type="entry name" value="MR_MLE_C"/>
    <property type="match status" value="2"/>
</dbReference>
<dbReference type="Proteomes" id="UP000317371">
    <property type="component" value="Unassembled WGS sequence"/>
</dbReference>
<dbReference type="InParanoid" id="A0A540VIX8"/>
<dbReference type="OrthoDB" id="9774531at2"/>
<accession>A0A540VIX8</accession>
<keyword evidence="3" id="KW-1185">Reference proteome</keyword>
<gene>
    <name evidence="2" type="ORF">FKZ61_05540</name>
</gene>
<feature type="domain" description="Mandelate racemase/muconate lactonizing enzyme C-terminal" evidence="1">
    <location>
        <begin position="115"/>
        <end position="212"/>
    </location>
</feature>
<sequence>MIIQSIDVVPLNLHYTPELMAHMPRSAHRGRLVLYRVHLADGTVGYGEEIGDPQDPAPYVGTDAVAGLRTIRHTGVQMACYDAVGKALGVPAHALMGRQVRSRVPFAYWTIDLPPDVWAAQAARAASLGYTVYKFKCRPWWDPVEQVARAAQVVPKGFTFWLDFNGHLREVRQALPVLQALAQYDCVGGFESPIPQRDAAGYRLLRQKIDRPIAAHFGSGCCHVRSDPGFDRGVPALTQIAEGLCDAFVFGGGDVETLRSQAAVAAEARIPFWIQTVGGGLRAAWVMHLASTCRQGTLSHLAAHEIWAEDVATPPRPTGGWVAVPDGPGLGVAVDETAVARLQAGAPMAEPRRIAVVIYPDGTRWHFGSETQRHEAFYFGDLPGFVPGIRLEMREDDGSADFADLYARCATAPVMSRG</sequence>
<proteinExistence type="predicted"/>
<evidence type="ECO:0000313" key="3">
    <source>
        <dbReference type="Proteomes" id="UP000317371"/>
    </source>
</evidence>
<dbReference type="Gene3D" id="3.30.390.10">
    <property type="entry name" value="Enolase-like, N-terminal domain"/>
    <property type="match status" value="1"/>
</dbReference>
<evidence type="ECO:0000313" key="2">
    <source>
        <dbReference type="EMBL" id="TQE96725.1"/>
    </source>
</evidence>
<dbReference type="SUPFAM" id="SSF54826">
    <property type="entry name" value="Enolase N-terminal domain-like"/>
    <property type="match status" value="1"/>
</dbReference>
<dbReference type="SMART" id="SM00922">
    <property type="entry name" value="MR_MLE"/>
    <property type="match status" value="1"/>
</dbReference>